<reference evidence="3 4" key="1">
    <citation type="submission" date="2019-04" db="EMBL/GenBank/DDBJ databases">
        <authorList>
            <person name="Jiang L."/>
        </authorList>
    </citation>
    <scope>NUCLEOTIDE SEQUENCE [LARGE SCALE GENOMIC DNA]</scope>
    <source>
        <strain evidence="3 4">YIM 131853</strain>
    </source>
</reference>
<accession>A0A4S4FKQ4</accession>
<dbReference type="AlphaFoldDB" id="A0A4S4FKQ4"/>
<dbReference type="RefSeq" id="WP_136428084.1">
    <property type="nucleotide sequence ID" value="NZ_SSSM01000005.1"/>
</dbReference>
<protein>
    <recommendedName>
        <fullName evidence="5">DUF4232 domain-containing protein</fullName>
    </recommendedName>
</protein>
<organism evidence="3 4">
    <name type="scientific">Naasia lichenicola</name>
    <dbReference type="NCBI Taxonomy" id="2565933"/>
    <lineage>
        <taxon>Bacteria</taxon>
        <taxon>Bacillati</taxon>
        <taxon>Actinomycetota</taxon>
        <taxon>Actinomycetes</taxon>
        <taxon>Micrococcales</taxon>
        <taxon>Microbacteriaceae</taxon>
        <taxon>Naasia</taxon>
    </lineage>
</organism>
<feature type="chain" id="PRO_5038808485" description="DUF4232 domain-containing protein" evidence="2">
    <location>
        <begin position="28"/>
        <end position="301"/>
    </location>
</feature>
<evidence type="ECO:0008006" key="5">
    <source>
        <dbReference type="Google" id="ProtNLM"/>
    </source>
</evidence>
<dbReference type="Proteomes" id="UP000309133">
    <property type="component" value="Unassembled WGS sequence"/>
</dbReference>
<proteinExistence type="predicted"/>
<gene>
    <name evidence="3" type="ORF">E6C64_13905</name>
</gene>
<keyword evidence="4" id="KW-1185">Reference proteome</keyword>
<evidence type="ECO:0000256" key="2">
    <source>
        <dbReference type="SAM" id="SignalP"/>
    </source>
</evidence>
<comment type="caution">
    <text evidence="3">The sequence shown here is derived from an EMBL/GenBank/DDBJ whole genome shotgun (WGS) entry which is preliminary data.</text>
</comment>
<evidence type="ECO:0000313" key="3">
    <source>
        <dbReference type="EMBL" id="THG29756.1"/>
    </source>
</evidence>
<dbReference type="OrthoDB" id="3784033at2"/>
<sequence>MHLSTRSGRALVAALTAALLGGLAGCAASSPPPQTSASATAGSASEPQLTVDVRQTRTDVDGDMVTLLVSNTGSEPFTVTDVQVDSAFFATAPHWVGETVVPAAQAKALRVPFPDAVCGADRAVDGAFDGVATVHARVQDSEFDLTRDASDSLAALARLTGVECALAELDATALIALDENLRVEEEDGHPVALLDLVITPSGSGSGSFVIDTAGSTVLLRQDPDTVRQLGVEVTAAGSATSVALRYVPSRCDPHAVAEDKVGTRIPLTVTFADGTTADIVAAASSTLKGRIFEYVGQYCGW</sequence>
<evidence type="ECO:0000313" key="4">
    <source>
        <dbReference type="Proteomes" id="UP000309133"/>
    </source>
</evidence>
<keyword evidence="2" id="KW-0732">Signal</keyword>
<feature type="region of interest" description="Disordered" evidence="1">
    <location>
        <begin position="29"/>
        <end position="48"/>
    </location>
</feature>
<dbReference type="PROSITE" id="PS51257">
    <property type="entry name" value="PROKAR_LIPOPROTEIN"/>
    <property type="match status" value="1"/>
</dbReference>
<feature type="compositionally biased region" description="Low complexity" evidence="1">
    <location>
        <begin position="29"/>
        <end position="45"/>
    </location>
</feature>
<name>A0A4S4FKQ4_9MICO</name>
<evidence type="ECO:0000256" key="1">
    <source>
        <dbReference type="SAM" id="MobiDB-lite"/>
    </source>
</evidence>
<feature type="signal peptide" evidence="2">
    <location>
        <begin position="1"/>
        <end position="27"/>
    </location>
</feature>
<dbReference type="EMBL" id="SSSM01000005">
    <property type="protein sequence ID" value="THG29756.1"/>
    <property type="molecule type" value="Genomic_DNA"/>
</dbReference>